<feature type="region of interest" description="Disordered" evidence="10">
    <location>
        <begin position="144"/>
        <end position="163"/>
    </location>
</feature>
<dbReference type="Gene3D" id="1.10.150.130">
    <property type="match status" value="1"/>
</dbReference>
<evidence type="ECO:0000256" key="9">
    <source>
        <dbReference type="HAMAP-Rule" id="MF_01808"/>
    </source>
</evidence>
<dbReference type="PROSITE" id="PS51898">
    <property type="entry name" value="TYR_RECOMBINASE"/>
    <property type="match status" value="1"/>
</dbReference>
<dbReference type="NCBIfam" id="NF001399">
    <property type="entry name" value="PRK00283.1"/>
    <property type="match status" value="1"/>
</dbReference>
<dbReference type="InterPro" id="IPR002104">
    <property type="entry name" value="Integrase_catalytic"/>
</dbReference>
<feature type="active site" evidence="9">
    <location>
        <position position="283"/>
    </location>
</feature>
<evidence type="ECO:0000256" key="6">
    <source>
        <dbReference type="ARBA" id="ARBA00023125"/>
    </source>
</evidence>
<evidence type="ECO:0000313" key="14">
    <source>
        <dbReference type="Proteomes" id="UP001060018"/>
    </source>
</evidence>
<feature type="active site" evidence="9">
    <location>
        <position position="185"/>
    </location>
</feature>
<keyword evidence="2 9" id="KW-0963">Cytoplasm</keyword>
<evidence type="ECO:0000259" key="11">
    <source>
        <dbReference type="PROSITE" id="PS51898"/>
    </source>
</evidence>
<gene>
    <name evidence="9" type="primary">xerC</name>
    <name evidence="13" type="ORF">NUH22_07765</name>
</gene>
<evidence type="ECO:0000256" key="4">
    <source>
        <dbReference type="ARBA" id="ARBA00022829"/>
    </source>
</evidence>
<keyword evidence="8 9" id="KW-0131">Cell cycle</keyword>
<protein>
    <recommendedName>
        <fullName evidence="9">Tyrosine recombinase XerC</fullName>
    </recommendedName>
</protein>
<dbReference type="InterPro" id="IPR004107">
    <property type="entry name" value="Integrase_SAM-like_N"/>
</dbReference>
<sequence>MVMKHDPASKRSTGPSAKFSEPVADYLEYLQRERGRSENTLRAYDVDLRNLGQFLNEHAGDPALKQISVQMLRDWLAYLHESAVSRTTLARRISAVKNFFAWALKNHLVENDPALRLAAPKKERRLPHILQPSQIDRLLSEHAGPTEENEAARQKGDGIDQDPKARAIQCRDRVIAELLYASGLRISELVALDISDIDFERRTLRVLGKGNKERMVPFGKPAERVIIEWIRSYRRVVAAEQAGDALLVGVRGSRLNVRQAREVIASALRSLGDTSASGPHALRHTVATHLLDGGADLRAVQEFLGHASLATTQLYTHVSVDRLRQSYRQAHPRA</sequence>
<comment type="similarity">
    <text evidence="9">Belongs to the 'phage' integrase family. XerC subfamily.</text>
</comment>
<dbReference type="SUPFAM" id="SSF56349">
    <property type="entry name" value="DNA breaking-rejoining enzymes"/>
    <property type="match status" value="1"/>
</dbReference>
<dbReference type="InterPro" id="IPR023009">
    <property type="entry name" value="Tyrosine_recombinase_XerC/XerD"/>
</dbReference>
<keyword evidence="6 9" id="KW-0238">DNA-binding</keyword>
<name>A0AA95BVN7_9MICC</name>
<dbReference type="GO" id="GO:0003677">
    <property type="term" value="F:DNA binding"/>
    <property type="evidence" value="ECO:0007669"/>
    <property type="project" value="UniProtKB-UniRule"/>
</dbReference>
<feature type="active site" evidence="9">
    <location>
        <position position="280"/>
    </location>
</feature>
<dbReference type="Pfam" id="PF00589">
    <property type="entry name" value="Phage_integrase"/>
    <property type="match status" value="1"/>
</dbReference>
<dbReference type="GO" id="GO:0006313">
    <property type="term" value="P:DNA transposition"/>
    <property type="evidence" value="ECO:0007669"/>
    <property type="project" value="UniProtKB-UniRule"/>
</dbReference>
<evidence type="ECO:0000256" key="2">
    <source>
        <dbReference type="ARBA" id="ARBA00022490"/>
    </source>
</evidence>
<keyword evidence="5 9" id="KW-0229">DNA integration</keyword>
<dbReference type="GO" id="GO:0007059">
    <property type="term" value="P:chromosome segregation"/>
    <property type="evidence" value="ECO:0007669"/>
    <property type="project" value="UniProtKB-UniRule"/>
</dbReference>
<dbReference type="Gene3D" id="1.10.443.10">
    <property type="entry name" value="Intergrase catalytic core"/>
    <property type="match status" value="1"/>
</dbReference>
<dbReference type="HAMAP" id="MF_01808">
    <property type="entry name" value="Recomb_XerC_XerD"/>
    <property type="match status" value="1"/>
</dbReference>
<dbReference type="Proteomes" id="UP001060018">
    <property type="component" value="Chromosome"/>
</dbReference>
<evidence type="ECO:0000256" key="7">
    <source>
        <dbReference type="ARBA" id="ARBA00023172"/>
    </source>
</evidence>
<feature type="compositionally biased region" description="Basic and acidic residues" evidence="10">
    <location>
        <begin position="150"/>
        <end position="163"/>
    </location>
</feature>
<reference evidence="13" key="1">
    <citation type="journal article" date="2022" name="Pest Manag. Sci.">
        <title>Glutamicibacter halophytocola-mediated host fitness of potato tuber moth on Solanaceae crops.</title>
        <authorList>
            <person name="Wang W."/>
            <person name="Xiao G."/>
            <person name="Du G."/>
            <person name="Chang L."/>
            <person name="Yang Y."/>
            <person name="Ye J."/>
            <person name="Chen B."/>
        </authorList>
    </citation>
    <scope>NUCLEOTIDE SEQUENCE</scope>
    <source>
        <strain evidence="13">S2</strain>
    </source>
</reference>
<keyword evidence="7 9" id="KW-0233">DNA recombination</keyword>
<dbReference type="InterPro" id="IPR011010">
    <property type="entry name" value="DNA_brk_join_enz"/>
</dbReference>
<evidence type="ECO:0000256" key="10">
    <source>
        <dbReference type="SAM" id="MobiDB-lite"/>
    </source>
</evidence>
<comment type="subunit">
    <text evidence="9">Forms a cyclic heterotetrameric complex composed of two molecules of XerC and two molecules of XerD.</text>
</comment>
<keyword evidence="3 9" id="KW-0132">Cell division</keyword>
<accession>A0AA95BVN7</accession>
<feature type="domain" description="Core-binding (CB)" evidence="12">
    <location>
        <begin position="17"/>
        <end position="104"/>
    </location>
</feature>
<dbReference type="EMBL" id="CP102487">
    <property type="protein sequence ID" value="UUX60493.1"/>
    <property type="molecule type" value="Genomic_DNA"/>
</dbReference>
<organism evidence="13 14">
    <name type="scientific">Glutamicibacter halophytocola</name>
    <dbReference type="NCBI Taxonomy" id="1933880"/>
    <lineage>
        <taxon>Bacteria</taxon>
        <taxon>Bacillati</taxon>
        <taxon>Actinomycetota</taxon>
        <taxon>Actinomycetes</taxon>
        <taxon>Micrococcales</taxon>
        <taxon>Micrococcaceae</taxon>
        <taxon>Glutamicibacter</taxon>
    </lineage>
</organism>
<comment type="subcellular location">
    <subcellularLocation>
        <location evidence="1 9">Cytoplasm</location>
    </subcellularLocation>
</comment>
<evidence type="ECO:0000256" key="3">
    <source>
        <dbReference type="ARBA" id="ARBA00022618"/>
    </source>
</evidence>
<dbReference type="PROSITE" id="PS51900">
    <property type="entry name" value="CB"/>
    <property type="match status" value="1"/>
</dbReference>
<dbReference type="AlphaFoldDB" id="A0AA95BVN7"/>
<comment type="function">
    <text evidence="9">Site-specific tyrosine recombinase, which acts by catalyzing the cutting and rejoining of the recombining DNA molecules. The XerC-XerD complex is essential to convert dimers of the bacterial chromosome into monomers to permit their segregation at cell division. It also contributes to the segregational stability of plasmids.</text>
</comment>
<evidence type="ECO:0000259" key="12">
    <source>
        <dbReference type="PROSITE" id="PS51900"/>
    </source>
</evidence>
<dbReference type="GO" id="GO:0051301">
    <property type="term" value="P:cell division"/>
    <property type="evidence" value="ECO:0007669"/>
    <property type="project" value="UniProtKB-KW"/>
</dbReference>
<feature type="active site" description="O-(3'-phospho-DNA)-tyrosine intermediate" evidence="9">
    <location>
        <position position="315"/>
    </location>
</feature>
<evidence type="ECO:0000313" key="13">
    <source>
        <dbReference type="EMBL" id="UUX60493.1"/>
    </source>
</evidence>
<dbReference type="InterPro" id="IPR050090">
    <property type="entry name" value="Tyrosine_recombinase_XerCD"/>
</dbReference>
<feature type="domain" description="Tyr recombinase" evidence="11">
    <location>
        <begin position="125"/>
        <end position="328"/>
    </location>
</feature>
<evidence type="ECO:0000256" key="1">
    <source>
        <dbReference type="ARBA" id="ARBA00004496"/>
    </source>
</evidence>
<dbReference type="Pfam" id="PF02899">
    <property type="entry name" value="Phage_int_SAM_1"/>
    <property type="match status" value="1"/>
</dbReference>
<feature type="active site" evidence="9">
    <location>
        <position position="209"/>
    </location>
</feature>
<keyword evidence="4 9" id="KW-0159">Chromosome partition</keyword>
<dbReference type="PANTHER" id="PTHR30349">
    <property type="entry name" value="PHAGE INTEGRASE-RELATED"/>
    <property type="match status" value="1"/>
</dbReference>
<dbReference type="InterPro" id="IPR010998">
    <property type="entry name" value="Integrase_recombinase_N"/>
</dbReference>
<evidence type="ECO:0000256" key="5">
    <source>
        <dbReference type="ARBA" id="ARBA00022908"/>
    </source>
</evidence>
<feature type="active site" evidence="9">
    <location>
        <position position="306"/>
    </location>
</feature>
<dbReference type="PANTHER" id="PTHR30349:SF77">
    <property type="entry name" value="TYROSINE RECOMBINASE XERC"/>
    <property type="match status" value="1"/>
</dbReference>
<dbReference type="GO" id="GO:0009037">
    <property type="term" value="F:tyrosine-based site-specific recombinase activity"/>
    <property type="evidence" value="ECO:0007669"/>
    <property type="project" value="UniProtKB-UniRule"/>
</dbReference>
<proteinExistence type="inferred from homology"/>
<dbReference type="InterPro" id="IPR044068">
    <property type="entry name" value="CB"/>
</dbReference>
<dbReference type="CDD" id="cd00798">
    <property type="entry name" value="INT_XerDC_C"/>
    <property type="match status" value="1"/>
</dbReference>
<dbReference type="InterPro" id="IPR013762">
    <property type="entry name" value="Integrase-like_cat_sf"/>
</dbReference>
<dbReference type="GO" id="GO:0005737">
    <property type="term" value="C:cytoplasm"/>
    <property type="evidence" value="ECO:0007669"/>
    <property type="project" value="UniProtKB-SubCell"/>
</dbReference>
<evidence type="ECO:0000256" key="8">
    <source>
        <dbReference type="ARBA" id="ARBA00023306"/>
    </source>
</evidence>